<keyword evidence="6" id="KW-1185">Reference proteome</keyword>
<dbReference type="InterPro" id="IPR031335">
    <property type="entry name" value="Glyco_hydro_63_C"/>
</dbReference>
<feature type="compositionally biased region" description="Polar residues" evidence="2">
    <location>
        <begin position="270"/>
        <end position="288"/>
    </location>
</feature>
<feature type="region of interest" description="Disordered" evidence="2">
    <location>
        <begin position="270"/>
        <end position="296"/>
    </location>
</feature>
<keyword evidence="1" id="KW-0326">Glycosidase</keyword>
<comment type="function">
    <text evidence="1">Cleaves the distal alpha 1,2-linked glucose residue from the Glc(3)Man(9)GlcNAc(2) oligosaccharide precursor.</text>
</comment>
<dbReference type="STRING" id="1035309.A0A2C5WY55"/>
<protein>
    <recommendedName>
        <fullName evidence="1">Mannosyl-oligosaccharide glucosidase</fullName>
        <ecNumber evidence="1">3.2.1.106</ecNumber>
    </recommendedName>
    <alternativeName>
        <fullName evidence="1">Glucosidase I</fullName>
    </alternativeName>
</protein>
<dbReference type="InterPro" id="IPR012341">
    <property type="entry name" value="6hp_glycosidase-like_sf"/>
</dbReference>
<evidence type="ECO:0000313" key="5">
    <source>
        <dbReference type="EMBL" id="PHH50723.1"/>
    </source>
</evidence>
<evidence type="ECO:0000256" key="2">
    <source>
        <dbReference type="SAM" id="MobiDB-lite"/>
    </source>
</evidence>
<comment type="caution">
    <text evidence="5">The sequence shown here is derived from an EMBL/GenBank/DDBJ whole genome shotgun (WGS) entry which is preliminary data.</text>
</comment>
<dbReference type="GO" id="GO:0006487">
    <property type="term" value="P:protein N-linked glycosylation"/>
    <property type="evidence" value="ECO:0007669"/>
    <property type="project" value="UniProtKB-UniRule"/>
</dbReference>
<gene>
    <name evidence="5" type="primary">YMR196W</name>
    <name evidence="5" type="ORF">CFIMG_005856RA</name>
</gene>
<feature type="domain" description="Glycosyl hydrolase family 63 C-terminal" evidence="3">
    <location>
        <begin position="754"/>
        <end position="840"/>
    </location>
</feature>
<keyword evidence="1" id="KW-0256">Endoplasmic reticulum</keyword>
<evidence type="ECO:0000256" key="1">
    <source>
        <dbReference type="RuleBase" id="RU369107"/>
    </source>
</evidence>
<dbReference type="GO" id="GO:0004573">
    <property type="term" value="F:Glc3Man9GlcNAc2 oligosaccharide glucosidase activity"/>
    <property type="evidence" value="ECO:0007669"/>
    <property type="project" value="UniProtKB-UniRule"/>
</dbReference>
<accession>A0A2C5WY55</accession>
<dbReference type="InterPro" id="IPR054491">
    <property type="entry name" value="MGH1-like_GH"/>
</dbReference>
<organism evidence="5 6">
    <name type="scientific">Ceratocystis fimbriata CBS 114723</name>
    <dbReference type="NCBI Taxonomy" id="1035309"/>
    <lineage>
        <taxon>Eukaryota</taxon>
        <taxon>Fungi</taxon>
        <taxon>Dikarya</taxon>
        <taxon>Ascomycota</taxon>
        <taxon>Pezizomycotina</taxon>
        <taxon>Sordariomycetes</taxon>
        <taxon>Hypocreomycetidae</taxon>
        <taxon>Microascales</taxon>
        <taxon>Ceratocystidaceae</taxon>
        <taxon>Ceratocystis</taxon>
    </lineage>
</organism>
<dbReference type="SUPFAM" id="SSF48208">
    <property type="entry name" value="Six-hairpin glycosidases"/>
    <property type="match status" value="1"/>
</dbReference>
<dbReference type="InterPro" id="IPR008928">
    <property type="entry name" value="6-hairpin_glycosidase_sf"/>
</dbReference>
<dbReference type="PANTHER" id="PTHR10412:SF10">
    <property type="entry name" value="GLYCOSYL HYDROLASE FAMILY 63 C-TERMINAL DOMAIN-CONTAINING PROTEIN"/>
    <property type="match status" value="1"/>
</dbReference>
<comment type="catalytic activity">
    <reaction evidence="1">
        <text>N(4)-(alpha-D-Glc-(1-&gt;2)-alpha-D-Glc-(1-&gt;3)-alpha-D-Glc-(1-&gt;3)-alpha-D-Man-(1-&gt;2)-alpha-D-Man-(1-&gt;2)-alpha-D-Man-(1-&gt;3)-[alpha-D-Man-(1-&gt;2)-alpha-D-Man-(1-&gt;3)-[alpha-D-Man-(1-&gt;2)-alpha-D-Man-(1-&gt;6)]-alpha-D-Man-(1-&gt;6)]-beta-D-Man-(1-&gt;4)-beta-D-GlcNAc-(1-&gt;4)-beta-D-GlcNAc)-L-asparaginyl-[protein] + H2O = N(4)-(alpha-D-Glc-(1-&gt;3)-alpha-D-Glc-(1-&gt;3)-alpha-D-Man-(1-&gt;2)-alpha-D-Man-(1-&gt;2)-alpha-D-Man-(1-&gt;3)-[alpha-D-Man-(1-&gt;2)-alpha-D-Man-(1-&gt;3)-[alpha-D-Man-(1-&gt;2)-alpha-D-Man-(1-&gt;6)]-alpha-D-Man-(1-&gt;6)]-beta-D-Man-(1-&gt;4)-beta-D-GlcNAc-(1-&gt;4)-beta-D-GlcNAc)-L-asparaginyl-[protein] + beta-D-glucose</text>
        <dbReference type="Rhea" id="RHEA:55988"/>
        <dbReference type="Rhea" id="RHEA-COMP:12806"/>
        <dbReference type="Rhea" id="RHEA-COMP:14355"/>
        <dbReference type="ChEBI" id="CHEBI:15377"/>
        <dbReference type="ChEBI" id="CHEBI:15903"/>
        <dbReference type="ChEBI" id="CHEBI:59082"/>
        <dbReference type="ChEBI" id="CHEBI:132537"/>
        <dbReference type="EC" id="3.2.1.106"/>
    </reaction>
</comment>
<dbReference type="PANTHER" id="PTHR10412">
    <property type="entry name" value="MANNOSYL-OLIGOSACCHARIDE GLUCOSIDASE"/>
    <property type="match status" value="1"/>
</dbReference>
<dbReference type="GO" id="GO:0009311">
    <property type="term" value="P:oligosaccharide metabolic process"/>
    <property type="evidence" value="ECO:0007669"/>
    <property type="project" value="UniProtKB-UniRule"/>
</dbReference>
<dbReference type="Pfam" id="PF22422">
    <property type="entry name" value="MGH1-like_GH"/>
    <property type="match status" value="1"/>
</dbReference>
<dbReference type="OrthoDB" id="14419at2759"/>
<comment type="similarity">
    <text evidence="1">Belongs to the glycosyl hydrolase 63 family.</text>
</comment>
<evidence type="ECO:0000313" key="6">
    <source>
        <dbReference type="Proteomes" id="UP000222788"/>
    </source>
</evidence>
<reference evidence="5 6" key="2">
    <citation type="journal article" date="2013" name="IMA Fungus">
        <title>IMA Genome-F 1: Ceratocystis fimbriata: Draft nuclear genome sequence for the plant pathogen, Ceratocystis fimbriata.</title>
        <authorList>
            <person name="Wilken P.M."/>
            <person name="Steenkamp E.T."/>
            <person name="Wingfield M.J."/>
            <person name="de Beer Z.W."/>
            <person name="Wingfield B.D."/>
        </authorList>
    </citation>
    <scope>NUCLEOTIDE SEQUENCE [LARGE SCALE GENOMIC DNA]</scope>
    <source>
        <strain evidence="5 6">CBS 114723</strain>
    </source>
</reference>
<proteinExistence type="inferred from homology"/>
<dbReference type="Pfam" id="PF03200">
    <property type="entry name" value="Glyco_hydro_63"/>
    <property type="match status" value="1"/>
</dbReference>
<feature type="domain" description="Mannosylglycerate hydrolase MGH1-like glycoside hydrolase" evidence="4">
    <location>
        <begin position="476"/>
        <end position="582"/>
    </location>
</feature>
<dbReference type="Proteomes" id="UP000222788">
    <property type="component" value="Unassembled WGS sequence"/>
</dbReference>
<dbReference type="EMBL" id="APWK03000116">
    <property type="protein sequence ID" value="PHH50723.1"/>
    <property type="molecule type" value="Genomic_DNA"/>
</dbReference>
<keyword evidence="1" id="KW-0325">Glycoprotein</keyword>
<comment type="subcellular location">
    <subcellularLocation>
        <location evidence="1">Endoplasmic reticulum membrane</location>
        <topology evidence="1">Single-pass type II membrane protein</topology>
    </subcellularLocation>
</comment>
<sequence length="1368" mass="152431">MVITESWSQVSNEELRLREDREKIKYWKRWGPYVSERQWATVREDYSADGDAWSYFTHDDARSRTYRWGEDGIAGVCDSHGRQNIAFAFWNGKDEFLKERLFGLSNPQGNHGESIKEAHFHVDNTPTHSYMKFLYKYPQNEFPYEDLIAENARRGKQEPEYQLLDTGIFEDDKYWDIEIEFAKDTDDPEEMVFRVIAYNRGPEPAELHILPHVWFRNTWSWGITEESNEAKPNARYFKEKNDEIICPGVGRAEITCPDIGRRYVLFSPSPGVTQKAQKEPSFQNSTEGPENPTDDVVPKMLFTENETNTKLLYNFDNKQPYVKDAFHRYVVNGEEEAVNPAQQGTKLAAWYQFTEDGGVRPGECAVVRFRLSKNGDIREEEEADIDDLISLRLKEANEFYESLIPSSMPYEMRQIQRKAFSGMMWTKQHYHFVWKEWANGDAANPSPPESRKNIRNQNWRHMHCDDILSMPDSWEYPFFAAWDSAFHCIVLAMIDPEFAKKQLDLFTREWYCHPNGQIPAYEWNFSDVNPPVHAWATFRVFKIERKMYDRQDLDFLERVFQKLLLNFTWWVNRKDVDGKNVFEGGFLGLDNIGLFNRSEPLPTGGVLEQADSSGWMAFYCLSMLNIALELAKHRTIYEDIANKFFEHFIMISDAMTFRAGQAGETSLWNDEDGFYYDAISWGAPWVKQLPVRSLVGLIPLYATLTLEPELIEKLPAFKKRIEWFTKNRCDLAERNMASIAKRGNQNRILLSIVSKDRLSKILKRMLDENEFFSDHGIRSLSKFHQANPVTMEVNGQTFGVSYVPGDSDSGLFGGNSNWRGPIWLCVNFLLIESLQRFHLFYGSDFRVDCMSTKEGRKNKAVESMHLGQVADELRRRLLSIFLRDENGRRSTNGGNSILDFDKHWSEHIWFYEFFDGDTGRGLGACHQTGWTGLVARLIYDSCLSAALPMTPKTTDQAMSHYFDDTVHRHLPKSHTELRRVSSSRSLGARSDFDNEPSSKLGMREDQNSCISVSKTIKNAVPREPPSNNAEGNLDRNTFSNHTANGNGIYVDNSTDTHAGNSAGNCGNVYVGNSTGAYAGNTAGNSAGVHVDNSTGTYADNTADAYAGNSAGNSAGVHVDNPSGTYAGNSAGNCGNVYVGNSTGTYAGTTAGNSAGVHVDNSTGTYASNSAGNAADVHVGNPSETYPDNTADAYASNSAGNCGNVYVGNSTGTYAGNTAGNTAGVHVDNSTGTYADNTADAYAGNSAGNSAGVHVDNPSGTYAGNSADAYAGNSAGNSTGTYASNSAGTYAGNSTNIYTNGSTANGNDVVIATDEVVVGGDSSSLFVGSGISTNGNFTIADRTGLNRQTAGLNINTTKKTSMFEVGPED</sequence>
<comment type="pathway">
    <text evidence="1">Glycan metabolism; N-glycan degradation.</text>
</comment>
<dbReference type="InterPro" id="IPR004888">
    <property type="entry name" value="Glycoside_hydrolase_63"/>
</dbReference>
<reference evidence="5 6" key="1">
    <citation type="journal article" date="2013" name="Fungal Biol.">
        <title>Analysis of microsatellite markers in the genome of the plant pathogen Ceratocystis fimbriata.</title>
        <authorList>
            <person name="Simpson M.C."/>
            <person name="Wilken P.M."/>
            <person name="Coetzee M.P."/>
            <person name="Wingfield M.J."/>
            <person name="Wingfield B.D."/>
        </authorList>
    </citation>
    <scope>NUCLEOTIDE SEQUENCE [LARGE SCALE GENOMIC DNA]</scope>
    <source>
        <strain evidence="5 6">CBS 114723</strain>
    </source>
</reference>
<keyword evidence="1" id="KW-0378">Hydrolase</keyword>
<feature type="region of interest" description="Disordered" evidence="2">
    <location>
        <begin position="973"/>
        <end position="1006"/>
    </location>
</feature>
<evidence type="ECO:0000259" key="3">
    <source>
        <dbReference type="Pfam" id="PF03200"/>
    </source>
</evidence>
<dbReference type="EC" id="3.2.1.106" evidence="1"/>
<evidence type="ECO:0000259" key="4">
    <source>
        <dbReference type="Pfam" id="PF22422"/>
    </source>
</evidence>
<dbReference type="GO" id="GO:0005789">
    <property type="term" value="C:endoplasmic reticulum membrane"/>
    <property type="evidence" value="ECO:0007669"/>
    <property type="project" value="UniProtKB-SubCell"/>
</dbReference>
<dbReference type="Gene3D" id="1.50.10.10">
    <property type="match status" value="2"/>
</dbReference>
<name>A0A2C5WY55_9PEZI</name>